<sequence length="96" mass="10881">MQLILSKSGIMKSEKAKKADHINISLNPDIYNALMIASIEKDISISKVIETILMDSEEFKKFINKAKEYAELESKLNPSAANPRSVNKEDKDKIRK</sequence>
<feature type="compositionally biased region" description="Polar residues" evidence="1">
    <location>
        <begin position="76"/>
        <end position="85"/>
    </location>
</feature>
<evidence type="ECO:0000256" key="1">
    <source>
        <dbReference type="SAM" id="MobiDB-lite"/>
    </source>
</evidence>
<evidence type="ECO:0000313" key="2">
    <source>
        <dbReference type="EMBL" id="ASI13939.1"/>
    </source>
</evidence>
<name>A0A218NN94_9ARCH</name>
<evidence type="ECO:0000313" key="3">
    <source>
        <dbReference type="Proteomes" id="UP000197679"/>
    </source>
</evidence>
<dbReference type="KEGG" id="marh:Mia14_0636"/>
<dbReference type="AlphaFoldDB" id="A0A218NN94"/>
<organism evidence="2 3">
    <name type="scientific">Candidatus Mancarchaeum acidiphilum</name>
    <dbReference type="NCBI Taxonomy" id="1920749"/>
    <lineage>
        <taxon>Archaea</taxon>
        <taxon>Candidatus Micrarchaeota</taxon>
        <taxon>Candidatus Mancarchaeum</taxon>
    </lineage>
</organism>
<keyword evidence="3" id="KW-1185">Reference proteome</keyword>
<gene>
    <name evidence="2" type="ORF">Mia14_0636</name>
</gene>
<proteinExistence type="predicted"/>
<dbReference type="Proteomes" id="UP000197679">
    <property type="component" value="Chromosome"/>
</dbReference>
<feature type="compositionally biased region" description="Basic and acidic residues" evidence="1">
    <location>
        <begin position="86"/>
        <end position="96"/>
    </location>
</feature>
<accession>A0A218NN94</accession>
<reference evidence="2 3" key="1">
    <citation type="journal article" date="2017" name="Nat. Commun.">
        <title>'ARMAN' archaea depend on association with euryarchaeal host in culture and in situ.</title>
        <authorList>
            <person name="Golyshina O."/>
            <person name="Toshchakov S."/>
            <person name="Makarova K."/>
            <person name="Gavrilov S."/>
            <person name="Korzhenkov A."/>
            <person name="La Cono V."/>
            <person name="Arcadi E."/>
            <person name="Nechitaylo T."/>
            <person name="Ferrer M."/>
            <person name="Kublanov I."/>
            <person name="Wolf Y."/>
            <person name="Yakimov M."/>
            <person name="Golyshin P."/>
            <person name="Slesarev A."/>
            <person name="Kozyavkin S."/>
        </authorList>
    </citation>
    <scope>NUCLEOTIDE SEQUENCE [LARGE SCALE GENOMIC DNA]</scope>
    <source>
        <strain evidence="2 3">Mia14</strain>
    </source>
</reference>
<dbReference type="EMBL" id="CP019964">
    <property type="protein sequence ID" value="ASI13939.1"/>
    <property type="molecule type" value="Genomic_DNA"/>
</dbReference>
<protein>
    <submittedName>
        <fullName evidence="2">Uncharacterized protein</fullName>
    </submittedName>
</protein>
<feature type="region of interest" description="Disordered" evidence="1">
    <location>
        <begin position="74"/>
        <end position="96"/>
    </location>
</feature>